<name>A0A6J0PIZ6_ELAGV</name>
<keyword evidence="1" id="KW-0813">Transport</keyword>
<evidence type="ECO:0000313" key="4">
    <source>
        <dbReference type="RefSeq" id="XP_019706705.1"/>
    </source>
</evidence>
<dbReference type="InterPro" id="IPR003439">
    <property type="entry name" value="ABC_transporter-like_ATP-bd"/>
</dbReference>
<dbReference type="OrthoDB" id="6500128at2759"/>
<dbReference type="SUPFAM" id="SSF52540">
    <property type="entry name" value="P-loop containing nucleoside triphosphate hydrolases"/>
    <property type="match status" value="1"/>
</dbReference>
<organism evidence="3 4">
    <name type="scientific">Elaeis guineensis var. tenera</name>
    <name type="common">Oil palm</name>
    <dbReference type="NCBI Taxonomy" id="51953"/>
    <lineage>
        <taxon>Eukaryota</taxon>
        <taxon>Viridiplantae</taxon>
        <taxon>Streptophyta</taxon>
        <taxon>Embryophyta</taxon>
        <taxon>Tracheophyta</taxon>
        <taxon>Spermatophyta</taxon>
        <taxon>Magnoliopsida</taxon>
        <taxon>Liliopsida</taxon>
        <taxon>Arecaceae</taxon>
        <taxon>Arecoideae</taxon>
        <taxon>Cocoseae</taxon>
        <taxon>Elaeidinae</taxon>
        <taxon>Elaeis</taxon>
    </lineage>
</organism>
<dbReference type="AlphaFoldDB" id="A0A6J0PIZ6"/>
<dbReference type="GO" id="GO:0055085">
    <property type="term" value="P:transmembrane transport"/>
    <property type="evidence" value="ECO:0007669"/>
    <property type="project" value="InterPro"/>
</dbReference>
<dbReference type="Pfam" id="PF00005">
    <property type="entry name" value="ABC_tran"/>
    <property type="match status" value="1"/>
</dbReference>
<evidence type="ECO:0000259" key="2">
    <source>
        <dbReference type="Pfam" id="PF00005"/>
    </source>
</evidence>
<dbReference type="CDD" id="cd03225">
    <property type="entry name" value="ABC_cobalt_CbiO_domain1"/>
    <property type="match status" value="1"/>
</dbReference>
<dbReference type="PANTHER" id="PTHR43514">
    <property type="entry name" value="ABC TRANSPORTER I FAMILY MEMBER 10"/>
    <property type="match status" value="1"/>
</dbReference>
<dbReference type="InParanoid" id="A0A6J0PIZ6"/>
<dbReference type="GO" id="GO:0016887">
    <property type="term" value="F:ATP hydrolysis activity"/>
    <property type="evidence" value="ECO:0007669"/>
    <property type="project" value="InterPro"/>
</dbReference>
<dbReference type="RefSeq" id="XP_019706705.1">
    <property type="nucleotide sequence ID" value="XM_019851146.2"/>
</dbReference>
<keyword evidence="3" id="KW-1185">Reference proteome</keyword>
<dbReference type="Gene3D" id="3.40.50.300">
    <property type="entry name" value="P-loop containing nucleotide triphosphate hydrolases"/>
    <property type="match status" value="1"/>
</dbReference>
<dbReference type="GO" id="GO:0005524">
    <property type="term" value="F:ATP binding"/>
    <property type="evidence" value="ECO:0007669"/>
    <property type="project" value="InterPro"/>
</dbReference>
<dbReference type="GO" id="GO:0009941">
    <property type="term" value="C:chloroplast envelope"/>
    <property type="evidence" value="ECO:0007669"/>
    <property type="project" value="TreeGrafter"/>
</dbReference>
<gene>
    <name evidence="4" type="primary">LOC105046733</name>
</gene>
<protein>
    <submittedName>
        <fullName evidence="4">ABC transporter I family member 10 isoform X1</fullName>
    </submittedName>
</protein>
<proteinExistence type="predicted"/>
<dbReference type="FunCoup" id="A0A6J0PIZ6">
    <property type="interactions" value="62"/>
</dbReference>
<dbReference type="InterPro" id="IPR027417">
    <property type="entry name" value="P-loop_NTPase"/>
</dbReference>
<sequence length="164" mass="18111">MHVNRPRSFVFQNPDHQVVMPTVEADVAFGLGKFSLTLNEVRSRVSKALDAVGMLEYSQRPIQTLSGGQKQRVAIAGALAEACKVLLLDELTTFLDENDQIGVIKAIKNSVSGSGEVAALWVTHRLEELQYADGASYMEDGRIIMQGDVSSVSKFLKEKQAWYH</sequence>
<reference evidence="4" key="1">
    <citation type="submission" date="2025-08" db="UniProtKB">
        <authorList>
            <consortium name="RefSeq"/>
        </authorList>
    </citation>
    <scope>IDENTIFICATION</scope>
</reference>
<dbReference type="InterPro" id="IPR015856">
    <property type="entry name" value="ABC_transpr_CbiO/EcfA_su"/>
</dbReference>
<accession>A0A6J0PIZ6</accession>
<dbReference type="Proteomes" id="UP000504607">
    <property type="component" value="Chromosome 6"/>
</dbReference>
<feature type="domain" description="ABC transporter" evidence="2">
    <location>
        <begin position="8"/>
        <end position="92"/>
    </location>
</feature>
<dbReference type="PANTHER" id="PTHR43514:SF4">
    <property type="entry name" value="ABC TRANSPORTER I FAMILY MEMBER 10"/>
    <property type="match status" value="1"/>
</dbReference>
<evidence type="ECO:0000313" key="3">
    <source>
        <dbReference type="Proteomes" id="UP000504607"/>
    </source>
</evidence>
<dbReference type="GO" id="GO:0016020">
    <property type="term" value="C:membrane"/>
    <property type="evidence" value="ECO:0007669"/>
    <property type="project" value="InterPro"/>
</dbReference>
<evidence type="ECO:0000256" key="1">
    <source>
        <dbReference type="ARBA" id="ARBA00022448"/>
    </source>
</evidence>
<dbReference type="InterPro" id="IPR050334">
    <property type="entry name" value="Molybdenum_import_ModC"/>
</dbReference>